<keyword evidence="5" id="KW-0460">Magnesium</keyword>
<dbReference type="InterPro" id="IPR036739">
    <property type="entry name" value="SLC41_membr_dom_sf"/>
</dbReference>
<dbReference type="PANTHER" id="PTHR41394">
    <property type="entry name" value="MAGNESIUM TRANSPORTER MGTE"/>
    <property type="match status" value="1"/>
</dbReference>
<dbReference type="SUPFAM" id="SSF161093">
    <property type="entry name" value="MgtE membrane domain-like"/>
    <property type="match status" value="1"/>
</dbReference>
<evidence type="ECO:0000259" key="9">
    <source>
        <dbReference type="Pfam" id="PF01769"/>
    </source>
</evidence>
<feature type="domain" description="SLC41A/MgtE integral membrane" evidence="9">
    <location>
        <begin position="61"/>
        <end position="181"/>
    </location>
</feature>
<proteinExistence type="inferred from homology"/>
<keyword evidence="4 8" id="KW-0812">Transmembrane</keyword>
<evidence type="ECO:0000256" key="7">
    <source>
        <dbReference type="ARBA" id="ARBA00023136"/>
    </source>
</evidence>
<dbReference type="EMBL" id="MFVT01000002">
    <property type="protein sequence ID" value="OGJ04561.1"/>
    <property type="molecule type" value="Genomic_DNA"/>
</dbReference>
<evidence type="ECO:0000256" key="4">
    <source>
        <dbReference type="ARBA" id="ARBA00022692"/>
    </source>
</evidence>
<feature type="transmembrane region" description="Helical" evidence="8">
    <location>
        <begin position="99"/>
        <end position="119"/>
    </location>
</feature>
<comment type="similarity">
    <text evidence="2">Belongs to the SLC41A transporter family.</text>
</comment>
<feature type="transmembrane region" description="Helical" evidence="8">
    <location>
        <begin position="27"/>
        <end position="45"/>
    </location>
</feature>
<protein>
    <recommendedName>
        <fullName evidence="9">SLC41A/MgtE integral membrane domain-containing protein</fullName>
    </recommendedName>
</protein>
<dbReference type="InterPro" id="IPR006667">
    <property type="entry name" value="SLC41_membr_dom"/>
</dbReference>
<dbReference type="PANTHER" id="PTHR41394:SF5">
    <property type="entry name" value="SLC41A_MGTE INTEGRAL MEMBRANE DOMAIN-CONTAINING PROTEIN"/>
    <property type="match status" value="1"/>
</dbReference>
<accession>A0A1F6YDV1</accession>
<evidence type="ECO:0000256" key="1">
    <source>
        <dbReference type="ARBA" id="ARBA00004141"/>
    </source>
</evidence>
<evidence type="ECO:0000256" key="6">
    <source>
        <dbReference type="ARBA" id="ARBA00022989"/>
    </source>
</evidence>
<evidence type="ECO:0000256" key="5">
    <source>
        <dbReference type="ARBA" id="ARBA00022842"/>
    </source>
</evidence>
<comment type="subcellular location">
    <subcellularLocation>
        <location evidence="1">Membrane</location>
        <topology evidence="1">Multi-pass membrane protein</topology>
    </subcellularLocation>
</comment>
<dbReference type="Gene3D" id="1.10.357.20">
    <property type="entry name" value="SLC41 divalent cation transporters, integral membrane domain"/>
    <property type="match status" value="1"/>
</dbReference>
<feature type="transmembrane region" description="Helical" evidence="8">
    <location>
        <begin position="57"/>
        <end position="79"/>
    </location>
</feature>
<gene>
    <name evidence="10" type="ORF">A3F97_00010</name>
</gene>
<reference evidence="10 11" key="1">
    <citation type="journal article" date="2016" name="Nat. Commun.">
        <title>Thousands of microbial genomes shed light on interconnected biogeochemical processes in an aquifer system.</title>
        <authorList>
            <person name="Anantharaman K."/>
            <person name="Brown C.T."/>
            <person name="Hug L.A."/>
            <person name="Sharon I."/>
            <person name="Castelle C.J."/>
            <person name="Probst A.J."/>
            <person name="Thomas B.C."/>
            <person name="Singh A."/>
            <person name="Wilkins M.J."/>
            <person name="Karaoz U."/>
            <person name="Brodie E.L."/>
            <person name="Williams K.H."/>
            <person name="Hubbard S.S."/>
            <person name="Banfield J.F."/>
        </authorList>
    </citation>
    <scope>NUCLEOTIDE SEQUENCE [LARGE SCALE GENOMIC DNA]</scope>
</reference>
<name>A0A1F6YDV1_9BACT</name>
<sequence length="187" mass="20521">MEIKAPKKYTEEDVLKDRVDHLIEHRVPWIILGLLGGLVATVIVSKFEAILSADVRLAFFIPVIVYLSDAVGTQAETIYVRELSEKKINFLKYILKESIIGLVLGIISGVFLGIFAAYWLESSAIGFTLGLTMLVNLTLAPILAVCIPSILYRERADPALGAGPVATIIQDLISLLVYFSIASIIIF</sequence>
<dbReference type="Pfam" id="PF01769">
    <property type="entry name" value="MgtE"/>
    <property type="match status" value="1"/>
</dbReference>
<feature type="transmembrane region" description="Helical" evidence="8">
    <location>
        <begin position="164"/>
        <end position="186"/>
    </location>
</feature>
<keyword evidence="6 8" id="KW-1133">Transmembrane helix</keyword>
<evidence type="ECO:0000313" key="10">
    <source>
        <dbReference type="EMBL" id="OGJ04561.1"/>
    </source>
</evidence>
<evidence type="ECO:0000256" key="8">
    <source>
        <dbReference type="SAM" id="Phobius"/>
    </source>
</evidence>
<comment type="caution">
    <text evidence="10">The sequence shown here is derived from an EMBL/GenBank/DDBJ whole genome shotgun (WGS) entry which is preliminary data.</text>
</comment>
<feature type="transmembrane region" description="Helical" evidence="8">
    <location>
        <begin position="125"/>
        <end position="152"/>
    </location>
</feature>
<organism evidence="10 11">
    <name type="scientific">Candidatus Nomurabacteria bacterium RIFCSPLOWO2_12_FULL_41_10</name>
    <dbReference type="NCBI Taxonomy" id="1801795"/>
    <lineage>
        <taxon>Bacteria</taxon>
        <taxon>Candidatus Nomuraibacteriota</taxon>
    </lineage>
</organism>
<dbReference type="GO" id="GO:0008324">
    <property type="term" value="F:monoatomic cation transmembrane transporter activity"/>
    <property type="evidence" value="ECO:0007669"/>
    <property type="project" value="InterPro"/>
</dbReference>
<evidence type="ECO:0000256" key="2">
    <source>
        <dbReference type="ARBA" id="ARBA00009749"/>
    </source>
</evidence>
<dbReference type="Proteomes" id="UP000176826">
    <property type="component" value="Unassembled WGS sequence"/>
</dbReference>
<dbReference type="AlphaFoldDB" id="A0A1F6YDV1"/>
<evidence type="ECO:0000256" key="3">
    <source>
        <dbReference type="ARBA" id="ARBA00022448"/>
    </source>
</evidence>
<dbReference type="GO" id="GO:0016020">
    <property type="term" value="C:membrane"/>
    <property type="evidence" value="ECO:0007669"/>
    <property type="project" value="UniProtKB-SubCell"/>
</dbReference>
<keyword evidence="3" id="KW-0813">Transport</keyword>
<keyword evidence="7 8" id="KW-0472">Membrane</keyword>
<evidence type="ECO:0000313" key="11">
    <source>
        <dbReference type="Proteomes" id="UP000176826"/>
    </source>
</evidence>